<feature type="non-terminal residue" evidence="1">
    <location>
        <position position="149"/>
    </location>
</feature>
<gene>
    <name evidence="1" type="ORF">PGLA1383_LOCUS54119</name>
</gene>
<dbReference type="EMBL" id="CAJNNV010032127">
    <property type="protein sequence ID" value="CAE8639049.1"/>
    <property type="molecule type" value="Genomic_DNA"/>
</dbReference>
<sequence length="149" mass="16779">EQLSSAGKEHRFAKVFTKLRAMELVEFAKILVLDIDLLVMSNIDELFELQAPAAMRRGMNDSWKPLKTGDWIEGQHFFMGKDASRWSWGQGTGINAGVMLWQPDLRVLAEMLSELTEPNHPEHCVGNGPEQDYLNRFIVVAAVVVVVVV</sequence>
<accession>A0A813HNE3</accession>
<evidence type="ECO:0008006" key="3">
    <source>
        <dbReference type="Google" id="ProtNLM"/>
    </source>
</evidence>
<feature type="non-terminal residue" evidence="1">
    <location>
        <position position="1"/>
    </location>
</feature>
<dbReference type="Gene3D" id="3.90.550.10">
    <property type="entry name" value="Spore Coat Polysaccharide Biosynthesis Protein SpsA, Chain A"/>
    <property type="match status" value="1"/>
</dbReference>
<dbReference type="InterPro" id="IPR050587">
    <property type="entry name" value="GNT1/Glycosyltrans_8"/>
</dbReference>
<evidence type="ECO:0000313" key="2">
    <source>
        <dbReference type="Proteomes" id="UP000654075"/>
    </source>
</evidence>
<organism evidence="1 2">
    <name type="scientific">Polarella glacialis</name>
    <name type="common">Dinoflagellate</name>
    <dbReference type="NCBI Taxonomy" id="89957"/>
    <lineage>
        <taxon>Eukaryota</taxon>
        <taxon>Sar</taxon>
        <taxon>Alveolata</taxon>
        <taxon>Dinophyceae</taxon>
        <taxon>Suessiales</taxon>
        <taxon>Suessiaceae</taxon>
        <taxon>Polarella</taxon>
    </lineage>
</organism>
<dbReference type="Proteomes" id="UP000654075">
    <property type="component" value="Unassembled WGS sequence"/>
</dbReference>
<dbReference type="SUPFAM" id="SSF53448">
    <property type="entry name" value="Nucleotide-diphospho-sugar transferases"/>
    <property type="match status" value="1"/>
</dbReference>
<protein>
    <recommendedName>
        <fullName evidence="3">Hexosyltransferase</fullName>
    </recommendedName>
</protein>
<keyword evidence="2" id="KW-1185">Reference proteome</keyword>
<dbReference type="PANTHER" id="PTHR11183">
    <property type="entry name" value="GLYCOGENIN SUBFAMILY MEMBER"/>
    <property type="match status" value="1"/>
</dbReference>
<comment type="caution">
    <text evidence="1">The sequence shown here is derived from an EMBL/GenBank/DDBJ whole genome shotgun (WGS) entry which is preliminary data.</text>
</comment>
<dbReference type="AlphaFoldDB" id="A0A813HNE3"/>
<reference evidence="1" key="1">
    <citation type="submission" date="2021-02" db="EMBL/GenBank/DDBJ databases">
        <authorList>
            <person name="Dougan E. K."/>
            <person name="Rhodes N."/>
            <person name="Thang M."/>
            <person name="Chan C."/>
        </authorList>
    </citation>
    <scope>NUCLEOTIDE SEQUENCE</scope>
</reference>
<proteinExistence type="predicted"/>
<dbReference type="InterPro" id="IPR029044">
    <property type="entry name" value="Nucleotide-diphossugar_trans"/>
</dbReference>
<evidence type="ECO:0000313" key="1">
    <source>
        <dbReference type="EMBL" id="CAE8639049.1"/>
    </source>
</evidence>
<dbReference type="OrthoDB" id="2014201at2759"/>
<name>A0A813HNE3_POLGL</name>